<proteinExistence type="predicted"/>
<organism evidence="2 3">
    <name type="scientific">Thermovibrio ammonificans (strain DSM 15698 / JCM 12110 / HB-1)</name>
    <dbReference type="NCBI Taxonomy" id="648996"/>
    <lineage>
        <taxon>Bacteria</taxon>
        <taxon>Pseudomonadati</taxon>
        <taxon>Aquificota</taxon>
        <taxon>Aquificia</taxon>
        <taxon>Desulfurobacteriales</taxon>
        <taxon>Desulfurobacteriaceae</taxon>
        <taxon>Thermovibrio</taxon>
    </lineage>
</organism>
<evidence type="ECO:0000313" key="3">
    <source>
        <dbReference type="Proteomes" id="UP000006362"/>
    </source>
</evidence>
<dbReference type="SUPFAM" id="SSF52980">
    <property type="entry name" value="Restriction endonuclease-like"/>
    <property type="match status" value="1"/>
</dbReference>
<dbReference type="STRING" id="648996.Theam_0054"/>
<dbReference type="eggNOG" id="COG1591">
    <property type="taxonomic scope" value="Bacteria"/>
</dbReference>
<dbReference type="Gene3D" id="3.40.1350.10">
    <property type="match status" value="1"/>
</dbReference>
<gene>
    <name evidence="2" type="ordered locus">Theam_0054</name>
</gene>
<dbReference type="Proteomes" id="UP000006362">
    <property type="component" value="Chromosome"/>
</dbReference>
<evidence type="ECO:0000256" key="1">
    <source>
        <dbReference type="ARBA" id="ARBA00029354"/>
    </source>
</evidence>
<dbReference type="AlphaFoldDB" id="E8T323"/>
<dbReference type="InterPro" id="IPR011856">
    <property type="entry name" value="tRNA_endonuc-like_dom_sf"/>
</dbReference>
<comment type="catalytic activity">
    <reaction evidence="1">
        <text>Endonucleolytic cleavage at a junction such as a reciprocal single-stranded crossover between two homologous DNA duplexes (Holliday junction).</text>
        <dbReference type="EC" id="3.1.21.10"/>
    </reaction>
</comment>
<dbReference type="RefSeq" id="WP_013536814.1">
    <property type="nucleotide sequence ID" value="NC_014926.1"/>
</dbReference>
<dbReference type="OrthoDB" id="2968839at2"/>
<sequence>MNAKAKGTRFERQVKKVFEEAGFEVVRSAASLGKADLFVEGLGSVQCKVRKKLSIYGLFEGADILAVKADKKEPLIVVPLKTFIKLIGGNCDS</sequence>
<dbReference type="HOGENOM" id="CLU_2397037_0_0_0"/>
<dbReference type="InterPro" id="IPR002732">
    <property type="entry name" value="Hjc"/>
</dbReference>
<keyword evidence="3" id="KW-1185">Reference proteome</keyword>
<dbReference type="GO" id="GO:0008821">
    <property type="term" value="F:crossover junction DNA endonuclease activity"/>
    <property type="evidence" value="ECO:0007669"/>
    <property type="project" value="UniProtKB-EC"/>
</dbReference>
<name>E8T323_THEA1</name>
<dbReference type="EMBL" id="CP002444">
    <property type="protein sequence ID" value="ADU96028.1"/>
    <property type="molecule type" value="Genomic_DNA"/>
</dbReference>
<dbReference type="GO" id="GO:0003676">
    <property type="term" value="F:nucleic acid binding"/>
    <property type="evidence" value="ECO:0007669"/>
    <property type="project" value="InterPro"/>
</dbReference>
<accession>E8T323</accession>
<reference evidence="2" key="1">
    <citation type="submission" date="2011-01" db="EMBL/GenBank/DDBJ databases">
        <title>Complete sequence of chromosome of Thermovibrio ammonificans HB-1.</title>
        <authorList>
            <consortium name="US DOE Joint Genome Institute"/>
            <person name="Lucas S."/>
            <person name="Copeland A."/>
            <person name="Lapidus A."/>
            <person name="Cheng J.-F."/>
            <person name="Goodwin L."/>
            <person name="Pitluck S."/>
            <person name="Davenport K."/>
            <person name="Detter J.C."/>
            <person name="Han C."/>
            <person name="Tapia R."/>
            <person name="Land M."/>
            <person name="Hauser L."/>
            <person name="Kyrpides N."/>
            <person name="Ivanova N."/>
            <person name="Ovchinnikova G."/>
            <person name="Vetriani C."/>
            <person name="Woyke T."/>
        </authorList>
    </citation>
    <scope>NUCLEOTIDE SEQUENCE [LARGE SCALE GENOMIC DNA]</scope>
    <source>
        <strain evidence="2">HB-1</strain>
    </source>
</reference>
<dbReference type="KEGG" id="tam:Theam_0054"/>
<dbReference type="InterPro" id="IPR011335">
    <property type="entry name" value="Restrct_endonuc-II-like"/>
</dbReference>
<protein>
    <submittedName>
        <fullName evidence="2">Resolvase, Holliday junction-type</fullName>
    </submittedName>
</protein>
<dbReference type="Pfam" id="PF01870">
    <property type="entry name" value="Hjc"/>
    <property type="match status" value="1"/>
</dbReference>
<evidence type="ECO:0000313" key="2">
    <source>
        <dbReference type="EMBL" id="ADU96028.1"/>
    </source>
</evidence>